<organism evidence="8 9">
    <name type="scientific">Pararge aegeria aegeria</name>
    <dbReference type="NCBI Taxonomy" id="348720"/>
    <lineage>
        <taxon>Eukaryota</taxon>
        <taxon>Metazoa</taxon>
        <taxon>Ecdysozoa</taxon>
        <taxon>Arthropoda</taxon>
        <taxon>Hexapoda</taxon>
        <taxon>Insecta</taxon>
        <taxon>Pterygota</taxon>
        <taxon>Neoptera</taxon>
        <taxon>Endopterygota</taxon>
        <taxon>Lepidoptera</taxon>
        <taxon>Glossata</taxon>
        <taxon>Ditrysia</taxon>
        <taxon>Papilionoidea</taxon>
        <taxon>Nymphalidae</taxon>
        <taxon>Satyrinae</taxon>
        <taxon>Satyrini</taxon>
        <taxon>Parargina</taxon>
        <taxon>Pararge</taxon>
    </lineage>
</organism>
<keyword evidence="2 7" id="KW-0121">Carboxypeptidase</keyword>
<dbReference type="Pfam" id="PF00450">
    <property type="entry name" value="Peptidase_S10"/>
    <property type="match status" value="1"/>
</dbReference>
<dbReference type="InterPro" id="IPR001563">
    <property type="entry name" value="Peptidase_S10"/>
</dbReference>
<dbReference type="Gene3D" id="3.40.50.1820">
    <property type="entry name" value="alpha/beta hydrolase"/>
    <property type="match status" value="1"/>
</dbReference>
<feature type="signal peptide" evidence="7">
    <location>
        <begin position="1"/>
        <end position="17"/>
    </location>
</feature>
<proteinExistence type="inferred from homology"/>
<evidence type="ECO:0000313" key="8">
    <source>
        <dbReference type="EMBL" id="CAH2231785.1"/>
    </source>
</evidence>
<evidence type="ECO:0000256" key="7">
    <source>
        <dbReference type="RuleBase" id="RU361156"/>
    </source>
</evidence>
<dbReference type="PANTHER" id="PTHR11802:SF472">
    <property type="entry name" value="SERINE CARBOXYPEPTIDASE CPVL-RELATED"/>
    <property type="match status" value="1"/>
</dbReference>
<evidence type="ECO:0000256" key="1">
    <source>
        <dbReference type="ARBA" id="ARBA00009431"/>
    </source>
</evidence>
<dbReference type="OrthoDB" id="443318at2759"/>
<evidence type="ECO:0000256" key="2">
    <source>
        <dbReference type="ARBA" id="ARBA00022645"/>
    </source>
</evidence>
<dbReference type="GO" id="GO:0004185">
    <property type="term" value="F:serine-type carboxypeptidase activity"/>
    <property type="evidence" value="ECO:0007669"/>
    <property type="project" value="UniProtKB-UniRule"/>
</dbReference>
<evidence type="ECO:0000313" key="9">
    <source>
        <dbReference type="Proteomes" id="UP000838756"/>
    </source>
</evidence>
<dbReference type="GO" id="GO:0006508">
    <property type="term" value="P:proteolysis"/>
    <property type="evidence" value="ECO:0007669"/>
    <property type="project" value="UniProtKB-KW"/>
</dbReference>
<dbReference type="InterPro" id="IPR018202">
    <property type="entry name" value="Ser_caboxypep_ser_AS"/>
</dbReference>
<reference evidence="8" key="1">
    <citation type="submission" date="2022-03" db="EMBL/GenBank/DDBJ databases">
        <authorList>
            <person name="Lindestad O."/>
        </authorList>
    </citation>
    <scope>NUCLEOTIDE SEQUENCE</scope>
</reference>
<dbReference type="EC" id="3.4.16.-" evidence="7"/>
<feature type="chain" id="PRO_5035960170" description="Carboxypeptidase" evidence="7">
    <location>
        <begin position="18"/>
        <end position="484"/>
    </location>
</feature>
<evidence type="ECO:0000256" key="3">
    <source>
        <dbReference type="ARBA" id="ARBA00022670"/>
    </source>
</evidence>
<dbReference type="EMBL" id="CAKXAJ010024854">
    <property type="protein sequence ID" value="CAH2231785.1"/>
    <property type="molecule type" value="Genomic_DNA"/>
</dbReference>
<evidence type="ECO:0000256" key="4">
    <source>
        <dbReference type="ARBA" id="ARBA00022729"/>
    </source>
</evidence>
<dbReference type="PANTHER" id="PTHR11802">
    <property type="entry name" value="SERINE PROTEASE FAMILY S10 SERINE CARBOXYPEPTIDASE"/>
    <property type="match status" value="1"/>
</dbReference>
<dbReference type="PROSITE" id="PS00560">
    <property type="entry name" value="CARBOXYPEPT_SER_HIS"/>
    <property type="match status" value="1"/>
</dbReference>
<evidence type="ECO:0000256" key="5">
    <source>
        <dbReference type="ARBA" id="ARBA00022801"/>
    </source>
</evidence>
<gene>
    <name evidence="8" type="primary">jg7197</name>
    <name evidence="8" type="ORF">PAEG_LOCUS10236</name>
</gene>
<dbReference type="PRINTS" id="PR00724">
    <property type="entry name" value="CRBOXYPTASEC"/>
</dbReference>
<keyword evidence="6" id="KW-0325">Glycoprotein</keyword>
<keyword evidence="4 7" id="KW-0732">Signal</keyword>
<dbReference type="Proteomes" id="UP000838756">
    <property type="component" value="Unassembled WGS sequence"/>
</dbReference>
<sequence>MKIELFFLLLCARSILSHDKFLNNADGYLKLLQRTYVTGYEGGVADDEDCGEPLILTPYIEKNKTSEARLAASVNSSYFVPGIVSYAGYLTVNEEFNSNLFFWYFPVMNKPVNETPLILWLQGGPGSSSMYGLFEELGPYTVTKDLKVQAKEHSWSKDHSLLFIDNPVGTGFSFTDSDDGYSTNQTTIGENLYKALQQFFQIFPELRKAPLILAGESYAGKHVPSLAIQIHWHKNKSQPINLQGLAIGNGYVDPVTLQTFSYVAKEMGILDDDKANDLRKIEENVVKCINEQKLNQAFEYQSDAMESLHINTLLPNPYNILSNEMDLGGWYVMFLQKPEVRRALHVGNSTFDNFGKVYQNLVPDFMNSAKGWLEELLDHYRVLMYNGHLDTVVAYHPSVNTYNSLSFADADKYKNSIREVWIEDDTVAGYHKRAGNFWEVMVRNAGHMVPIDRPAEALKLISAFALDLPLTTYLLEEVSTVFNQ</sequence>
<dbReference type="AlphaFoldDB" id="A0A8S4R5T6"/>
<comment type="caution">
    <text evidence="8">The sequence shown here is derived from an EMBL/GenBank/DDBJ whole genome shotgun (WGS) entry which is preliminary data.</text>
</comment>
<dbReference type="InterPro" id="IPR029058">
    <property type="entry name" value="AB_hydrolase_fold"/>
</dbReference>
<protein>
    <recommendedName>
        <fullName evidence="7">Carboxypeptidase</fullName>
        <ecNumber evidence="7">3.4.16.-</ecNumber>
    </recommendedName>
</protein>
<evidence type="ECO:0000256" key="6">
    <source>
        <dbReference type="ARBA" id="ARBA00023180"/>
    </source>
</evidence>
<keyword evidence="5 7" id="KW-0378">Hydrolase</keyword>
<dbReference type="InterPro" id="IPR033124">
    <property type="entry name" value="Ser_caboxypep_his_AS"/>
</dbReference>
<comment type="similarity">
    <text evidence="1 7">Belongs to the peptidase S10 family.</text>
</comment>
<keyword evidence="3 7" id="KW-0645">Protease</keyword>
<dbReference type="PROSITE" id="PS00131">
    <property type="entry name" value="CARBOXYPEPT_SER_SER"/>
    <property type="match status" value="1"/>
</dbReference>
<accession>A0A8S4R5T6</accession>
<dbReference type="SUPFAM" id="SSF53474">
    <property type="entry name" value="alpha/beta-Hydrolases"/>
    <property type="match status" value="1"/>
</dbReference>
<name>A0A8S4R5T6_9NEOP</name>
<keyword evidence="9" id="KW-1185">Reference proteome</keyword>